<organism evidence="5 6">
    <name type="scientific">Purpureocillium lilacinum</name>
    <name type="common">Paecilomyces lilacinus</name>
    <dbReference type="NCBI Taxonomy" id="33203"/>
    <lineage>
        <taxon>Eukaryota</taxon>
        <taxon>Fungi</taxon>
        <taxon>Dikarya</taxon>
        <taxon>Ascomycota</taxon>
        <taxon>Pezizomycotina</taxon>
        <taxon>Sordariomycetes</taxon>
        <taxon>Hypocreomycetidae</taxon>
        <taxon>Hypocreales</taxon>
        <taxon>Ophiocordycipitaceae</taxon>
        <taxon>Purpureocillium</taxon>
    </lineage>
</organism>
<gene>
    <name evidence="5" type="ORF">PCL_11816</name>
</gene>
<feature type="region of interest" description="Disordered" evidence="3">
    <location>
        <begin position="423"/>
        <end position="444"/>
    </location>
</feature>
<keyword evidence="2" id="KW-0012">Acyltransferase</keyword>
<evidence type="ECO:0000256" key="3">
    <source>
        <dbReference type="SAM" id="MobiDB-lite"/>
    </source>
</evidence>
<feature type="compositionally biased region" description="Low complexity" evidence="3">
    <location>
        <begin position="661"/>
        <end position="672"/>
    </location>
</feature>
<proteinExistence type="predicted"/>
<comment type="caution">
    <text evidence="5">The sequence shown here is derived from an EMBL/GenBank/DDBJ whole genome shotgun (WGS) entry which is preliminary data.</text>
</comment>
<sequence length="979" mass="103954">MPTHIRLCSSAARAAVHATYGGSAAWLGPGAWETEPRSVMCVPYVAEAWAKGGGWKGRKRGCGDALRRGSLPGWAERERERAAAAWNWVGVCDARKCAACSVSGRSVRLVNDWSAAAHEEESLPPGRRSWAGFMYAGQGWRAFGAAVGRTWAAAWTVPQGRIVASAAGGSWFIGGEGPCGAFDRSLWRSGRDEHRRVCLNGPRPTTASGTSTFTPVCLPWMPWKPGPAGGRPQREQRRAAPKRGNLLPNSAGAGHTEEDGDAAQAGLVLAGFEGRLAAARDGVQGLAARLEYVKSSSVHAMHAAAAICLGRRGAGGTDASLGLPSCLPLKTMTRDQTTTAAPVHAGRDDAIRGAGRAGRRQLSRGFGAAGLEVERGPQLSLFECLDVLNLDAVLSQAFPPLTPSLPPVEKHRGVLEWGVKRARASARRPEGERQGKELLSPSRGEGRRSKAVAFALAATVLALAYRAFIHPSIHPSIHACTPALNVIIMSLPTGLRGTLIHTTYYYRREANNCRVTEGRGGGAATETATTQRRDATQRGEEEAMQCKPPCDPFLPSAQSADPEQGLVTRFASGRSLPAGVLSCVCTLTRSAHVVLPPLSKVQDWAFWGGFRFVSSRWAALPPPTHTSARWADPARPLSSPTIPGVPVPLSLDVTDSHGHDAPTSTTTATPRTNNDGRLKQAAQSDSHDEEGEQHRRRLVDALVALHVACIQFDGALMRFHPPFGAAQWQRMRLFWDERVAQAEAGRRVVLLALPAAASVPAPVPVPGAGADVNAGGGGVGGVGLGAGDGASEHQGSGNHDANDNDVNAGIDIAGVVELATPDTDTGPFRADVEMLMVSPDHRRAGLGKRLMAAVEDAGRQRGRTLLQLSTTAGSVAEERLYPALGYTKVRPSRLSQNVLSLAPPQPRPDPHARHVPPSLPLPPMPFSVSCVRKKYRLMFAADFKNQLGTVPNYGISPVDGQLVDGVYFYKDLSRPPTGV</sequence>
<dbReference type="Gene3D" id="3.40.630.30">
    <property type="match status" value="1"/>
</dbReference>
<dbReference type="GO" id="GO:0016747">
    <property type="term" value="F:acyltransferase activity, transferring groups other than amino-acyl groups"/>
    <property type="evidence" value="ECO:0007669"/>
    <property type="project" value="InterPro"/>
</dbReference>
<feature type="domain" description="N-acetyltransferase" evidence="4">
    <location>
        <begin position="811"/>
        <end position="922"/>
    </location>
</feature>
<dbReference type="PANTHER" id="PTHR43877">
    <property type="entry name" value="AMINOALKYLPHOSPHONATE N-ACETYLTRANSFERASE-RELATED-RELATED"/>
    <property type="match status" value="1"/>
</dbReference>
<evidence type="ECO:0000313" key="5">
    <source>
        <dbReference type="EMBL" id="PWI71722.1"/>
    </source>
</evidence>
<feature type="compositionally biased region" description="Basic and acidic residues" evidence="3">
    <location>
        <begin position="427"/>
        <end position="436"/>
    </location>
</feature>
<feature type="compositionally biased region" description="Basic and acidic residues" evidence="3">
    <location>
        <begin position="531"/>
        <end position="541"/>
    </location>
</feature>
<accession>A0A2U3EB55</accession>
<name>A0A2U3EB55_PURLI</name>
<evidence type="ECO:0000313" key="6">
    <source>
        <dbReference type="Proteomes" id="UP000245956"/>
    </source>
</evidence>
<dbReference type="Pfam" id="PF00583">
    <property type="entry name" value="Acetyltransf_1"/>
    <property type="match status" value="1"/>
</dbReference>
<dbReference type="EMBL" id="LCWV01000007">
    <property type="protein sequence ID" value="PWI71722.1"/>
    <property type="molecule type" value="Genomic_DNA"/>
</dbReference>
<feature type="region of interest" description="Disordered" evidence="3">
    <location>
        <begin position="224"/>
        <end position="259"/>
    </location>
</feature>
<dbReference type="CDD" id="cd04301">
    <property type="entry name" value="NAT_SF"/>
    <property type="match status" value="1"/>
</dbReference>
<feature type="region of interest" description="Disordered" evidence="3">
    <location>
        <begin position="517"/>
        <end position="546"/>
    </location>
</feature>
<evidence type="ECO:0000259" key="4">
    <source>
        <dbReference type="PROSITE" id="PS51186"/>
    </source>
</evidence>
<keyword evidence="1" id="KW-0808">Transferase</keyword>
<dbReference type="InterPro" id="IPR016181">
    <property type="entry name" value="Acyl_CoA_acyltransferase"/>
</dbReference>
<dbReference type="InterPro" id="IPR000182">
    <property type="entry name" value="GNAT_dom"/>
</dbReference>
<evidence type="ECO:0000256" key="1">
    <source>
        <dbReference type="ARBA" id="ARBA00022679"/>
    </source>
</evidence>
<dbReference type="Proteomes" id="UP000245956">
    <property type="component" value="Unassembled WGS sequence"/>
</dbReference>
<reference evidence="5 6" key="1">
    <citation type="journal article" date="2016" name="Front. Microbiol.">
        <title>Genome and transcriptome sequences reveal the specific parasitism of the nematophagous Purpureocillium lilacinum 36-1.</title>
        <authorList>
            <person name="Xie J."/>
            <person name="Li S."/>
            <person name="Mo C."/>
            <person name="Xiao X."/>
            <person name="Peng D."/>
            <person name="Wang G."/>
            <person name="Xiao Y."/>
        </authorList>
    </citation>
    <scope>NUCLEOTIDE SEQUENCE [LARGE SCALE GENOMIC DNA]</scope>
    <source>
        <strain evidence="5 6">36-1</strain>
    </source>
</reference>
<dbReference type="AlphaFoldDB" id="A0A2U3EB55"/>
<dbReference type="PROSITE" id="PS51186">
    <property type="entry name" value="GNAT"/>
    <property type="match status" value="1"/>
</dbReference>
<protein>
    <recommendedName>
        <fullName evidence="4">N-acetyltransferase domain-containing protein</fullName>
    </recommendedName>
</protein>
<dbReference type="SUPFAM" id="SSF55729">
    <property type="entry name" value="Acyl-CoA N-acyltransferases (Nat)"/>
    <property type="match status" value="1"/>
</dbReference>
<dbReference type="InterPro" id="IPR050832">
    <property type="entry name" value="Bact_Acetyltransf"/>
</dbReference>
<feature type="region of interest" description="Disordered" evidence="3">
    <location>
        <begin position="624"/>
        <end position="693"/>
    </location>
</feature>
<evidence type="ECO:0000256" key="2">
    <source>
        <dbReference type="ARBA" id="ARBA00023315"/>
    </source>
</evidence>